<keyword evidence="2" id="KW-0255">Endonuclease</keyword>
<proteinExistence type="predicted"/>
<sequence>MTTSNRIRFATLNLLNFTAPPYSFYQLHERYNATQWRQKQQFITDFLQQSQATVVAFQEVFSPKELAILCKEQGYDYFATVASPRCDHLYPQVLFNPVVAIAAKIPFQACHELTPCPELLEYLNNQNEFKFNRTPIKCSFDVPEFGDLTCYVVHFKSQRVHSMAHILNIHNQDDPLLNLLQQTVGMMQSQISRSLEASIVYYDALKTQREKNCATLVMGDFNDNIDSPALSFMTQGFHPTRCEPCLELEQPIVGLTDSFALSSESANGKVKPATHYYQGRGNVLDYILTSGHFNTDCALSRIKSLHYLSFDKHLNPNQIDEDICVSDHSGIGIEIGF</sequence>
<dbReference type="GO" id="GO:0004519">
    <property type="term" value="F:endonuclease activity"/>
    <property type="evidence" value="ECO:0007669"/>
    <property type="project" value="UniProtKB-KW"/>
</dbReference>
<keyword evidence="3" id="KW-1185">Reference proteome</keyword>
<dbReference type="Proteomes" id="UP001620262">
    <property type="component" value="Unassembled WGS sequence"/>
</dbReference>
<dbReference type="Gene3D" id="3.60.10.10">
    <property type="entry name" value="Endonuclease/exonuclease/phosphatase"/>
    <property type="match status" value="1"/>
</dbReference>
<feature type="domain" description="Endonuclease/exonuclease/phosphatase" evidence="1">
    <location>
        <begin position="10"/>
        <end position="328"/>
    </location>
</feature>
<accession>A0ABW8KV83</accession>
<dbReference type="InterPro" id="IPR005135">
    <property type="entry name" value="Endo/exonuclease/phosphatase"/>
</dbReference>
<keyword evidence="2" id="KW-0540">Nuclease</keyword>
<dbReference type="Pfam" id="PF03372">
    <property type="entry name" value="Exo_endo_phos"/>
    <property type="match status" value="1"/>
</dbReference>
<dbReference type="RefSeq" id="WP_404675112.1">
    <property type="nucleotide sequence ID" value="NZ_JBJDOT010000007.1"/>
</dbReference>
<evidence type="ECO:0000259" key="1">
    <source>
        <dbReference type="Pfam" id="PF03372"/>
    </source>
</evidence>
<protein>
    <submittedName>
        <fullName evidence="2">Endonuclease/exonuclease/phosphatase family protein</fullName>
    </submittedName>
</protein>
<evidence type="ECO:0000313" key="2">
    <source>
        <dbReference type="EMBL" id="MFK3863711.1"/>
    </source>
</evidence>
<reference evidence="2 3" key="1">
    <citation type="submission" date="2024-11" db="EMBL/GenBank/DDBJ databases">
        <title>The Natural Products Discovery Center: Release of the First 8490 Sequenced Strains for Exploring Actinobacteria Biosynthetic Diversity.</title>
        <authorList>
            <person name="Kalkreuter E."/>
            <person name="Kautsar S.A."/>
            <person name="Yang D."/>
            <person name="Bader C.D."/>
            <person name="Teijaro C.N."/>
            <person name="Fluegel L."/>
            <person name="Davis C.M."/>
            <person name="Simpson J.R."/>
            <person name="Lauterbach L."/>
            <person name="Steele A.D."/>
            <person name="Gui C."/>
            <person name="Meng S."/>
            <person name="Li G."/>
            <person name="Viehrig K."/>
            <person name="Ye F."/>
            <person name="Su P."/>
            <person name="Kiefer A.F."/>
            <person name="Nichols A."/>
            <person name="Cepeda A.J."/>
            <person name="Yan W."/>
            <person name="Fan B."/>
            <person name="Jiang Y."/>
            <person name="Adhikari A."/>
            <person name="Zheng C.-J."/>
            <person name="Schuster L."/>
            <person name="Cowan T.M."/>
            <person name="Smanski M.J."/>
            <person name="Chevrette M.G."/>
            <person name="De Carvalho L.P.S."/>
            <person name="Shen B."/>
        </authorList>
    </citation>
    <scope>NUCLEOTIDE SEQUENCE [LARGE SCALE GENOMIC DNA]</scope>
    <source>
        <strain evidence="2 3">NPDC078403</strain>
    </source>
</reference>
<organism evidence="2 3">
    <name type="scientific">Pseudoalteromonas rhizosphaerae</name>
    <dbReference type="NCBI Taxonomy" id="2518973"/>
    <lineage>
        <taxon>Bacteria</taxon>
        <taxon>Pseudomonadati</taxon>
        <taxon>Pseudomonadota</taxon>
        <taxon>Gammaproteobacteria</taxon>
        <taxon>Alteromonadales</taxon>
        <taxon>Pseudoalteromonadaceae</taxon>
        <taxon>Pseudoalteromonas</taxon>
    </lineage>
</organism>
<keyword evidence="2" id="KW-0378">Hydrolase</keyword>
<name>A0ABW8KV83_9GAMM</name>
<comment type="caution">
    <text evidence="2">The sequence shown here is derived from an EMBL/GenBank/DDBJ whole genome shotgun (WGS) entry which is preliminary data.</text>
</comment>
<dbReference type="EMBL" id="JBJDOT010000007">
    <property type="protein sequence ID" value="MFK3863711.1"/>
    <property type="molecule type" value="Genomic_DNA"/>
</dbReference>
<evidence type="ECO:0000313" key="3">
    <source>
        <dbReference type="Proteomes" id="UP001620262"/>
    </source>
</evidence>
<dbReference type="InterPro" id="IPR036691">
    <property type="entry name" value="Endo/exonu/phosph_ase_sf"/>
</dbReference>
<gene>
    <name evidence="2" type="ORF">ACI2JU_07480</name>
</gene>
<dbReference type="SUPFAM" id="SSF56219">
    <property type="entry name" value="DNase I-like"/>
    <property type="match status" value="1"/>
</dbReference>